<dbReference type="AlphaFoldDB" id="A0A3P7LGG2"/>
<protein>
    <submittedName>
        <fullName evidence="2">Uncharacterized protein</fullName>
    </submittedName>
</protein>
<gene>
    <name evidence="2" type="ORF">DILT_LOCUS6798</name>
</gene>
<dbReference type="InterPro" id="IPR028426">
    <property type="entry name" value="Huntingtin_fam"/>
</dbReference>
<feature type="region of interest" description="Disordered" evidence="1">
    <location>
        <begin position="1"/>
        <end position="36"/>
    </location>
</feature>
<accession>A0A3P7LGG2</accession>
<proteinExistence type="predicted"/>
<keyword evidence="3" id="KW-1185">Reference proteome</keyword>
<dbReference type="InterPro" id="IPR024613">
    <property type="entry name" value="Huntingtin_N_HEAT_rpt-2"/>
</dbReference>
<dbReference type="EMBL" id="UYRU01050367">
    <property type="protein sequence ID" value="VDN10967.1"/>
    <property type="molecule type" value="Genomic_DNA"/>
</dbReference>
<organism evidence="2 3">
    <name type="scientific">Dibothriocephalus latus</name>
    <name type="common">Fish tapeworm</name>
    <name type="synonym">Diphyllobothrium latum</name>
    <dbReference type="NCBI Taxonomy" id="60516"/>
    <lineage>
        <taxon>Eukaryota</taxon>
        <taxon>Metazoa</taxon>
        <taxon>Spiralia</taxon>
        <taxon>Lophotrochozoa</taxon>
        <taxon>Platyhelminthes</taxon>
        <taxon>Cestoda</taxon>
        <taxon>Eucestoda</taxon>
        <taxon>Diphyllobothriidea</taxon>
        <taxon>Diphyllobothriidae</taxon>
        <taxon>Dibothriocephalus</taxon>
    </lineage>
</organism>
<dbReference type="PANTHER" id="PTHR10170:SF10">
    <property type="entry name" value="HUNTINGTIN"/>
    <property type="match status" value="1"/>
</dbReference>
<dbReference type="Pfam" id="PF12372">
    <property type="entry name" value="Htt_N-HEAT"/>
    <property type="match status" value="1"/>
</dbReference>
<evidence type="ECO:0000313" key="3">
    <source>
        <dbReference type="Proteomes" id="UP000281553"/>
    </source>
</evidence>
<reference evidence="2 3" key="1">
    <citation type="submission" date="2018-11" db="EMBL/GenBank/DDBJ databases">
        <authorList>
            <consortium name="Pathogen Informatics"/>
        </authorList>
    </citation>
    <scope>NUCLEOTIDE SEQUENCE [LARGE SCALE GENOMIC DNA]</scope>
</reference>
<dbReference type="OrthoDB" id="6250975at2759"/>
<dbReference type="GO" id="GO:0005737">
    <property type="term" value="C:cytoplasm"/>
    <property type="evidence" value="ECO:0007669"/>
    <property type="project" value="TreeGrafter"/>
</dbReference>
<dbReference type="PANTHER" id="PTHR10170">
    <property type="entry name" value="HUNTINGTON DISEASE PROTEIN"/>
    <property type="match status" value="1"/>
</dbReference>
<feature type="compositionally biased region" description="Polar residues" evidence="1">
    <location>
        <begin position="23"/>
        <end position="36"/>
    </location>
</feature>
<evidence type="ECO:0000256" key="1">
    <source>
        <dbReference type="SAM" id="MobiDB-lite"/>
    </source>
</evidence>
<feature type="compositionally biased region" description="Polar residues" evidence="1">
    <location>
        <begin position="1"/>
        <end position="14"/>
    </location>
</feature>
<name>A0A3P7LGG2_DIBLA</name>
<evidence type="ECO:0000313" key="2">
    <source>
        <dbReference type="EMBL" id="VDN10967.1"/>
    </source>
</evidence>
<sequence>MVQGSFLGTGTTPVASAPIGQPKATQGVRSTDNRSSGASKFGFPFVEPTFDDATDEIIVPGSRNSYGYFANLPHFVDLYETIRGAYQSYTNSADLSPASDRTFKLLSATLTALSRVLEGLRFGNIVNMVDELLYYLECCYEWDPLNSLEAAMKLLYALFGTNLSSIWDADMAKRYTAALDICQPPEGDRAAASSSLTG</sequence>
<dbReference type="Proteomes" id="UP000281553">
    <property type="component" value="Unassembled WGS sequence"/>
</dbReference>